<name>A0ACC1LV92_9FUNG</name>
<sequence length="117" mass="13205">MDKLVAVIQSQTIDLSTLDMITSLVNVPFYFYYSNATSDPDFMPTKQLRESFYLALLDFPPFVGYWEVDGSGRGRVVVNKDNLNLPEFRESHSSMHFNDLQSAKFSWNALPAGVATA</sequence>
<comment type="caution">
    <text evidence="1">The sequence shown here is derived from an EMBL/GenBank/DDBJ whole genome shotgun (WGS) entry which is preliminary data.</text>
</comment>
<protein>
    <submittedName>
        <fullName evidence="1">Uncharacterized protein</fullName>
    </submittedName>
</protein>
<feature type="non-terminal residue" evidence="1">
    <location>
        <position position="117"/>
    </location>
</feature>
<gene>
    <name evidence="1" type="ORF">IWW38_005877</name>
</gene>
<dbReference type="Proteomes" id="UP001139981">
    <property type="component" value="Unassembled WGS sequence"/>
</dbReference>
<keyword evidence="2" id="KW-1185">Reference proteome</keyword>
<evidence type="ECO:0000313" key="2">
    <source>
        <dbReference type="Proteomes" id="UP001139981"/>
    </source>
</evidence>
<evidence type="ECO:0000313" key="1">
    <source>
        <dbReference type="EMBL" id="KAJ2880900.1"/>
    </source>
</evidence>
<accession>A0ACC1LV92</accession>
<proteinExistence type="predicted"/>
<reference evidence="1" key="1">
    <citation type="submission" date="2022-07" db="EMBL/GenBank/DDBJ databases">
        <title>Phylogenomic reconstructions and comparative analyses of Kickxellomycotina fungi.</title>
        <authorList>
            <person name="Reynolds N.K."/>
            <person name="Stajich J.E."/>
            <person name="Barry K."/>
            <person name="Grigoriev I.V."/>
            <person name="Crous P."/>
            <person name="Smith M.E."/>
        </authorList>
    </citation>
    <scope>NUCLEOTIDE SEQUENCE</scope>
    <source>
        <strain evidence="1">CBS 190363</strain>
    </source>
</reference>
<organism evidence="1 2">
    <name type="scientific">Coemansia aciculifera</name>
    <dbReference type="NCBI Taxonomy" id="417176"/>
    <lineage>
        <taxon>Eukaryota</taxon>
        <taxon>Fungi</taxon>
        <taxon>Fungi incertae sedis</taxon>
        <taxon>Zoopagomycota</taxon>
        <taxon>Kickxellomycotina</taxon>
        <taxon>Kickxellomycetes</taxon>
        <taxon>Kickxellales</taxon>
        <taxon>Kickxellaceae</taxon>
        <taxon>Coemansia</taxon>
    </lineage>
</organism>
<dbReference type="EMBL" id="JANBVB010003027">
    <property type="protein sequence ID" value="KAJ2880900.1"/>
    <property type="molecule type" value="Genomic_DNA"/>
</dbReference>